<keyword evidence="3" id="KW-1185">Reference proteome</keyword>
<accession>A0A7Y3R8N7</accession>
<evidence type="ECO:0000313" key="2">
    <source>
        <dbReference type="EMBL" id="NNT71560.1"/>
    </source>
</evidence>
<dbReference type="AlphaFoldDB" id="A0A7Y3R8N7"/>
<feature type="chain" id="PRO_5030948601" description="Lipoprotein" evidence="1">
    <location>
        <begin position="23"/>
        <end position="234"/>
    </location>
</feature>
<keyword evidence="1" id="KW-0732">Signal</keyword>
<sequence>MKAKVLSLFPILFLLLSCSSSDEEEVVYATAPETKPEFDNTAFGVYKGIIMGMNGSLKIVINNGDNIAQAYIYQNNKITQTLTTTYNFTLGEDITNAEFSNSQVSFRFSVSANGSNPVISSYTYIGISNPQAFAIHELSYSQVLCYEGTFKGDDNGIFKCMVNNGVLTGYVLSSGSDETYTTSAVVTNNQFNAVFGNVSSGASFDGQITTISCAGNWNNPTFGESGTFRGKRTL</sequence>
<dbReference type="Proteomes" id="UP000536509">
    <property type="component" value="Unassembled WGS sequence"/>
</dbReference>
<organism evidence="2 3">
    <name type="scientific">Flavobacterium rivulicola</name>
    <dbReference type="NCBI Taxonomy" id="2732161"/>
    <lineage>
        <taxon>Bacteria</taxon>
        <taxon>Pseudomonadati</taxon>
        <taxon>Bacteroidota</taxon>
        <taxon>Flavobacteriia</taxon>
        <taxon>Flavobacteriales</taxon>
        <taxon>Flavobacteriaceae</taxon>
        <taxon>Flavobacterium</taxon>
    </lineage>
</organism>
<dbReference type="PROSITE" id="PS51257">
    <property type="entry name" value="PROKAR_LIPOPROTEIN"/>
    <property type="match status" value="1"/>
</dbReference>
<feature type="signal peptide" evidence="1">
    <location>
        <begin position="1"/>
        <end position="22"/>
    </location>
</feature>
<dbReference type="RefSeq" id="WP_171221768.1">
    <property type="nucleotide sequence ID" value="NZ_CP121446.1"/>
</dbReference>
<evidence type="ECO:0000256" key="1">
    <source>
        <dbReference type="SAM" id="SignalP"/>
    </source>
</evidence>
<evidence type="ECO:0008006" key="4">
    <source>
        <dbReference type="Google" id="ProtNLM"/>
    </source>
</evidence>
<evidence type="ECO:0000313" key="3">
    <source>
        <dbReference type="Proteomes" id="UP000536509"/>
    </source>
</evidence>
<gene>
    <name evidence="2" type="ORF">HKT18_04940</name>
</gene>
<reference evidence="2 3" key="1">
    <citation type="submission" date="2020-05" db="EMBL/GenBank/DDBJ databases">
        <title>Draft genome of Flavobacterium sp. IMCC34852.</title>
        <authorList>
            <person name="Song J."/>
            <person name="Cho J.-C."/>
        </authorList>
    </citation>
    <scope>NUCLEOTIDE SEQUENCE [LARGE SCALE GENOMIC DNA]</scope>
    <source>
        <strain evidence="2 3">IMCC34852</strain>
    </source>
</reference>
<dbReference type="EMBL" id="JABEVX010000002">
    <property type="protein sequence ID" value="NNT71560.1"/>
    <property type="molecule type" value="Genomic_DNA"/>
</dbReference>
<proteinExistence type="predicted"/>
<name>A0A7Y3R8N7_9FLAO</name>
<comment type="caution">
    <text evidence="2">The sequence shown here is derived from an EMBL/GenBank/DDBJ whole genome shotgun (WGS) entry which is preliminary data.</text>
</comment>
<protein>
    <recommendedName>
        <fullName evidence="4">Lipoprotein</fullName>
    </recommendedName>
</protein>